<evidence type="ECO:0000313" key="3">
    <source>
        <dbReference type="Proteomes" id="UP001195483"/>
    </source>
</evidence>
<proteinExistence type="predicted"/>
<reference evidence="2" key="1">
    <citation type="journal article" date="2021" name="Genome Biol. Evol.">
        <title>A High-Quality Reference Genome for a Parasitic Bivalve with Doubly Uniparental Inheritance (Bivalvia: Unionida).</title>
        <authorList>
            <person name="Smith C.H."/>
        </authorList>
    </citation>
    <scope>NUCLEOTIDE SEQUENCE</scope>
    <source>
        <strain evidence="2">CHS0354</strain>
    </source>
</reference>
<feature type="compositionally biased region" description="Polar residues" evidence="1">
    <location>
        <begin position="288"/>
        <end position="333"/>
    </location>
</feature>
<organism evidence="2 3">
    <name type="scientific">Potamilus streckersoni</name>
    <dbReference type="NCBI Taxonomy" id="2493646"/>
    <lineage>
        <taxon>Eukaryota</taxon>
        <taxon>Metazoa</taxon>
        <taxon>Spiralia</taxon>
        <taxon>Lophotrochozoa</taxon>
        <taxon>Mollusca</taxon>
        <taxon>Bivalvia</taxon>
        <taxon>Autobranchia</taxon>
        <taxon>Heteroconchia</taxon>
        <taxon>Palaeoheterodonta</taxon>
        <taxon>Unionida</taxon>
        <taxon>Unionoidea</taxon>
        <taxon>Unionidae</taxon>
        <taxon>Ambleminae</taxon>
        <taxon>Lampsilini</taxon>
        <taxon>Potamilus</taxon>
    </lineage>
</organism>
<dbReference type="Proteomes" id="UP001195483">
    <property type="component" value="Unassembled WGS sequence"/>
</dbReference>
<evidence type="ECO:0000313" key="2">
    <source>
        <dbReference type="EMBL" id="KAK3603689.1"/>
    </source>
</evidence>
<feature type="region of interest" description="Disordered" evidence="1">
    <location>
        <begin position="547"/>
        <end position="567"/>
    </location>
</feature>
<feature type="compositionally biased region" description="Polar residues" evidence="1">
    <location>
        <begin position="201"/>
        <end position="221"/>
    </location>
</feature>
<feature type="region of interest" description="Disordered" evidence="1">
    <location>
        <begin position="191"/>
        <end position="374"/>
    </location>
</feature>
<protein>
    <submittedName>
        <fullName evidence="2">Uncharacterized protein</fullName>
    </submittedName>
</protein>
<reference evidence="2" key="2">
    <citation type="journal article" date="2021" name="Genome Biol. Evol.">
        <title>Developing a high-quality reference genome for a parasitic bivalve with doubly uniparental inheritance (Bivalvia: Unionida).</title>
        <authorList>
            <person name="Smith C.H."/>
        </authorList>
    </citation>
    <scope>NUCLEOTIDE SEQUENCE</scope>
    <source>
        <strain evidence="2">CHS0354</strain>
        <tissue evidence="2">Mantle</tissue>
    </source>
</reference>
<comment type="caution">
    <text evidence="2">The sequence shown here is derived from an EMBL/GenBank/DDBJ whole genome shotgun (WGS) entry which is preliminary data.</text>
</comment>
<evidence type="ECO:0000256" key="1">
    <source>
        <dbReference type="SAM" id="MobiDB-lite"/>
    </source>
</evidence>
<feature type="compositionally biased region" description="Low complexity" evidence="1">
    <location>
        <begin position="274"/>
        <end position="287"/>
    </location>
</feature>
<feature type="compositionally biased region" description="Basic and acidic residues" evidence="1">
    <location>
        <begin position="143"/>
        <end position="153"/>
    </location>
</feature>
<gene>
    <name evidence="2" type="ORF">CHS0354_023287</name>
</gene>
<name>A0AAE0W794_9BIVA</name>
<accession>A0AAE0W794</accession>
<reference evidence="2" key="3">
    <citation type="submission" date="2023-05" db="EMBL/GenBank/DDBJ databases">
        <authorList>
            <person name="Smith C.H."/>
        </authorList>
    </citation>
    <scope>NUCLEOTIDE SEQUENCE</scope>
    <source>
        <strain evidence="2">CHS0354</strain>
        <tissue evidence="2">Mantle</tissue>
    </source>
</reference>
<sequence>MRKRDHSTASSCHIQKACDEWLTTRNKSKIQPRVVPYKKHPSALRHRQNFTASTLVLTQSPPPTKLKTCIKQSSILSFFQSSGRTNATEDKETYQPGPNSSIVRDKLSVSDCEDCSLACTGDQGLPSLNPGEQNLHRSMVFTDAREPADPGREDDIDIPDSKKRKLHMERASSKMYYCQETMEFIASNSGRKGSKFYTSIGGPNNESQSADIDSNGPNNDSKSIDIDSNGLNNESQSADIDSNGPNNDSKSIDIDSNGLNNESQSADIDSNGPNNDSKSIDIDSNSNGLNNESQSAEIDSNGPESQNIDIDSNGPRNDSQSSDIHSNGLNNESHGSDIDSNRPLNDSPSFDIDSDNFDRAMSSESPYRQPKKERTVSHYMDTLNNFCDDPSGYFVHSLEGSSEIIANSVDTVNSNQLEPIGSLDSNIYSTHGNNHSVMEGKCSGSKKQNSLQLDSLSLSWSQSDKVPKRCLLRDSETSSDSISDISMRFTSQPEGHDSPRIYTQDEFQFKSMDSLDKHDSIHVDSEFTLRFQREKYDRRERLSRLVSLQSSGSHSSIEFSSENDSQY</sequence>
<dbReference type="AlphaFoldDB" id="A0AAE0W794"/>
<feature type="compositionally biased region" description="Polar residues" evidence="1">
    <location>
        <begin position="229"/>
        <end position="249"/>
    </location>
</feature>
<feature type="region of interest" description="Disordered" evidence="1">
    <location>
        <begin position="143"/>
        <end position="168"/>
    </location>
</feature>
<keyword evidence="3" id="KW-1185">Reference proteome</keyword>
<dbReference type="EMBL" id="JAEAOA010001410">
    <property type="protein sequence ID" value="KAK3603689.1"/>
    <property type="molecule type" value="Genomic_DNA"/>
</dbReference>
<feature type="compositionally biased region" description="Polar residues" evidence="1">
    <location>
        <begin position="257"/>
        <end position="273"/>
    </location>
</feature>